<comment type="caution">
    <text evidence="1">The sequence shown here is derived from an EMBL/GenBank/DDBJ whole genome shotgun (WGS) entry which is preliminary data.</text>
</comment>
<accession>A0A549TIG1</accession>
<name>A0A549TIG1_9HYPH</name>
<dbReference type="AlphaFoldDB" id="A0A549TIG1"/>
<proteinExistence type="predicted"/>
<keyword evidence="2" id="KW-1185">Reference proteome</keyword>
<organism evidence="1 2">
    <name type="scientific">Rhizobium straminoryzae</name>
    <dbReference type="NCBI Taxonomy" id="1387186"/>
    <lineage>
        <taxon>Bacteria</taxon>
        <taxon>Pseudomonadati</taxon>
        <taxon>Pseudomonadota</taxon>
        <taxon>Alphaproteobacteria</taxon>
        <taxon>Hyphomicrobiales</taxon>
        <taxon>Rhizobiaceae</taxon>
        <taxon>Rhizobium/Agrobacterium group</taxon>
        <taxon>Rhizobium</taxon>
    </lineage>
</organism>
<dbReference type="RefSeq" id="WP_142880477.1">
    <property type="nucleotide sequence ID" value="NZ_VJMG01000003.1"/>
</dbReference>
<protein>
    <recommendedName>
        <fullName evidence="3">Glycosyltransferase</fullName>
    </recommendedName>
</protein>
<dbReference type="Proteomes" id="UP000316801">
    <property type="component" value="Unassembled WGS sequence"/>
</dbReference>
<gene>
    <name evidence="1" type="ORF">FNA46_01045</name>
</gene>
<evidence type="ECO:0008006" key="3">
    <source>
        <dbReference type="Google" id="ProtNLM"/>
    </source>
</evidence>
<evidence type="ECO:0000313" key="2">
    <source>
        <dbReference type="Proteomes" id="UP000316801"/>
    </source>
</evidence>
<dbReference type="EMBL" id="VJMG01000003">
    <property type="protein sequence ID" value="TRL43030.1"/>
    <property type="molecule type" value="Genomic_DNA"/>
</dbReference>
<sequence>MPAVRPQMAASVSPVLAMRQDGRRAFGLSFPTLGWADSLAMLEAAAELRVGCRAVTFLTLSGLLRALINPLYRARLGGHVLLPADRAVTVLLRLVRPRAAIASLAPDRFVPSLLTFMDHRRRILLIGADRSRLEAARRRLKAHAPWHDISTLAMTGPFPGRAASPLDAALEATAADMVIADARDEAEERRLEDFLAFRHDGLLLLASEIFGAAGKNRD</sequence>
<reference evidence="1 2" key="1">
    <citation type="submission" date="2019-07" db="EMBL/GenBank/DDBJ databases">
        <title>Ln-dependent methylotrophs.</title>
        <authorList>
            <person name="Tani A."/>
        </authorList>
    </citation>
    <scope>NUCLEOTIDE SEQUENCE [LARGE SCALE GENOMIC DNA]</scope>
    <source>
        <strain evidence="1 2">SM12</strain>
    </source>
</reference>
<evidence type="ECO:0000313" key="1">
    <source>
        <dbReference type="EMBL" id="TRL43030.1"/>
    </source>
</evidence>